<organism evidence="1 2">
    <name type="scientific">Avena sativa</name>
    <name type="common">Oat</name>
    <dbReference type="NCBI Taxonomy" id="4498"/>
    <lineage>
        <taxon>Eukaryota</taxon>
        <taxon>Viridiplantae</taxon>
        <taxon>Streptophyta</taxon>
        <taxon>Embryophyta</taxon>
        <taxon>Tracheophyta</taxon>
        <taxon>Spermatophyta</taxon>
        <taxon>Magnoliopsida</taxon>
        <taxon>Liliopsida</taxon>
        <taxon>Poales</taxon>
        <taxon>Poaceae</taxon>
        <taxon>BOP clade</taxon>
        <taxon>Pooideae</taxon>
        <taxon>Poodae</taxon>
        <taxon>Poeae</taxon>
        <taxon>Poeae Chloroplast Group 1 (Aveneae type)</taxon>
        <taxon>Aveninae</taxon>
        <taxon>Avena</taxon>
    </lineage>
</organism>
<dbReference type="Proteomes" id="UP001732700">
    <property type="component" value="Chromosome 1A"/>
</dbReference>
<protein>
    <submittedName>
        <fullName evidence="1">Uncharacterized protein</fullName>
    </submittedName>
</protein>
<reference evidence="1" key="1">
    <citation type="submission" date="2021-05" db="EMBL/GenBank/DDBJ databases">
        <authorList>
            <person name="Scholz U."/>
            <person name="Mascher M."/>
            <person name="Fiebig A."/>
        </authorList>
    </citation>
    <scope>NUCLEOTIDE SEQUENCE [LARGE SCALE GENOMIC DNA]</scope>
</reference>
<evidence type="ECO:0000313" key="1">
    <source>
        <dbReference type="EnsemblPlants" id="AVESA.00010b.r2.1AG0034620.1.CDS.1"/>
    </source>
</evidence>
<dbReference type="EnsemblPlants" id="AVESA.00010b.r2.1AG0034620.1">
    <property type="protein sequence ID" value="AVESA.00010b.r2.1AG0034620.1.CDS.1"/>
    <property type="gene ID" value="AVESA.00010b.r2.1AG0034620"/>
</dbReference>
<name>A0ACD5TDC5_AVESA</name>
<accession>A0ACD5TDC5</accession>
<keyword evidence="2" id="KW-1185">Reference proteome</keyword>
<sequence length="409" mass="44289">MDPVETEAARRRQEKENSAIQVVHLLVWCAICIQAGDYAAAAGILAEARATLATTVSTDEGIGRVMSHFAAALAQRLFPASSSNSGAAAVDAASSADHARELYRQFYEAGPYLMFAHFTANQAILEAFEGCDRVHVIDLAIMTGAQWPAFIQTLACRPGGPPSLRITGVGSRYALHEVGTRLAEIALAVNVPFSFCGVSVDTLDELQPWMFPLVPGEALAVNSICHLHRLLVDPDASASTSLPSPIDAVLGLVAAMQPRVFTVVEQEAYHNKPTLVERFINALFYYSAMFNSMEALPTDGRAGAEAYLEREIFDIVCGEGSSRAERHEPHDLWCARLWLAGLAQVPIGPSATWWAASLVRAFSGAFFHVEELAGCLTLVWDNQPLFTASVWRAAPTTSMLATTILLPWE</sequence>
<proteinExistence type="predicted"/>
<evidence type="ECO:0000313" key="2">
    <source>
        <dbReference type="Proteomes" id="UP001732700"/>
    </source>
</evidence>
<reference evidence="1" key="2">
    <citation type="submission" date="2025-09" db="UniProtKB">
        <authorList>
            <consortium name="EnsemblPlants"/>
        </authorList>
    </citation>
    <scope>IDENTIFICATION</scope>
</reference>